<feature type="binding site" evidence="4">
    <location>
        <position position="143"/>
    </location>
    <ligand>
        <name>substrate</name>
    </ligand>
</feature>
<dbReference type="InterPro" id="IPR013024">
    <property type="entry name" value="GGCT-like"/>
</dbReference>
<proteinExistence type="predicted"/>
<dbReference type="SUPFAM" id="SSF110857">
    <property type="entry name" value="Gamma-glutamyl cyclotransferase-like"/>
    <property type="match status" value="1"/>
</dbReference>
<sequence length="208" mass="23168">MYPPSMARPAASKSENIDYTKRFSELYFGYASNLAPSSIKGRCPDSLFCGLARLEDYKWQINDTGFGNIIPSKGDHVYGALVFLSPRDEAGLDESEGVPWLYQKHSLEVERINADGSASGQKVQVMTYVDVERTEEGVIDRGYVVWIVKAIREASAIGMPMEYVEKYLRPWLPESTEVEENQEIVMVRVMRSKDAVAAKPGSTALGDA</sequence>
<dbReference type="InterPro" id="IPR036568">
    <property type="entry name" value="GGCT-like_sf"/>
</dbReference>
<dbReference type="Pfam" id="PF13772">
    <property type="entry name" value="AIG2_2"/>
    <property type="match status" value="1"/>
</dbReference>
<protein>
    <recommendedName>
        <fullName evidence="1">gamma-glutamylcyclotransferase</fullName>
        <ecNumber evidence="1">4.3.2.9</ecNumber>
    </recommendedName>
</protein>
<feature type="binding site" evidence="4">
    <location>
        <begin position="27"/>
        <end position="32"/>
    </location>
    <ligand>
        <name>substrate</name>
    </ligand>
</feature>
<evidence type="ECO:0000256" key="3">
    <source>
        <dbReference type="PIRSR" id="PIRSR617939-1"/>
    </source>
</evidence>
<dbReference type="PANTHER" id="PTHR12935">
    <property type="entry name" value="GAMMA-GLUTAMYLCYCLOTRANSFERASE"/>
    <property type="match status" value="1"/>
</dbReference>
<accession>A0A9P3CMS1</accession>
<keyword evidence="2" id="KW-0456">Lyase</keyword>
<feature type="active site" description="Proton acceptor" evidence="3">
    <location>
        <position position="96"/>
    </location>
</feature>
<dbReference type="GeneID" id="68294791"/>
<dbReference type="AlphaFoldDB" id="A0A9P3CMS1"/>
<dbReference type="OrthoDB" id="2924818at2759"/>
<reference evidence="5 6" key="1">
    <citation type="submission" date="2021-01" db="EMBL/GenBank/DDBJ databases">
        <title>Cercospora kikuchii MAFF 305040 whole genome shotgun sequence.</title>
        <authorList>
            <person name="Kashiwa T."/>
            <person name="Suzuki T."/>
        </authorList>
    </citation>
    <scope>NUCLEOTIDE SEQUENCE [LARGE SCALE GENOMIC DNA]</scope>
    <source>
        <strain evidence="5 6">MAFF 305040</strain>
    </source>
</reference>
<dbReference type="Gene3D" id="3.10.490.10">
    <property type="entry name" value="Gamma-glutamyl cyclotransferase-like"/>
    <property type="match status" value="1"/>
</dbReference>
<evidence type="ECO:0000256" key="4">
    <source>
        <dbReference type="PIRSR" id="PIRSR617939-2"/>
    </source>
</evidence>
<comment type="caution">
    <text evidence="5">The sequence shown here is derived from an EMBL/GenBank/DDBJ whole genome shotgun (WGS) entry which is preliminary data.</text>
</comment>
<dbReference type="EMBL" id="BOLY01000006">
    <property type="protein sequence ID" value="GIZ46077.1"/>
    <property type="molecule type" value="Genomic_DNA"/>
</dbReference>
<dbReference type="EC" id="4.3.2.9" evidence="1"/>
<dbReference type="PANTHER" id="PTHR12935:SF0">
    <property type="entry name" value="GAMMA-GLUTAMYLCYCLOTRANSFERASE"/>
    <property type="match status" value="1"/>
</dbReference>
<evidence type="ECO:0000256" key="1">
    <source>
        <dbReference type="ARBA" id="ARBA00012346"/>
    </source>
</evidence>
<dbReference type="RefSeq" id="XP_044660564.1">
    <property type="nucleotide sequence ID" value="XM_044804629.1"/>
</dbReference>
<evidence type="ECO:0000313" key="6">
    <source>
        <dbReference type="Proteomes" id="UP000825890"/>
    </source>
</evidence>
<gene>
    <name evidence="5" type="ORF">CKM354_000921600</name>
</gene>
<dbReference type="InterPro" id="IPR017939">
    <property type="entry name" value="G-Glutamylcylcotransferase"/>
</dbReference>
<organism evidence="5 6">
    <name type="scientific">Cercospora kikuchii</name>
    <dbReference type="NCBI Taxonomy" id="84275"/>
    <lineage>
        <taxon>Eukaryota</taxon>
        <taxon>Fungi</taxon>
        <taxon>Dikarya</taxon>
        <taxon>Ascomycota</taxon>
        <taxon>Pezizomycotina</taxon>
        <taxon>Dothideomycetes</taxon>
        <taxon>Dothideomycetidae</taxon>
        <taxon>Mycosphaerellales</taxon>
        <taxon>Mycosphaerellaceae</taxon>
        <taxon>Cercospora</taxon>
    </lineage>
</organism>
<evidence type="ECO:0000256" key="2">
    <source>
        <dbReference type="ARBA" id="ARBA00023239"/>
    </source>
</evidence>
<evidence type="ECO:0000313" key="5">
    <source>
        <dbReference type="EMBL" id="GIZ46077.1"/>
    </source>
</evidence>
<dbReference type="Proteomes" id="UP000825890">
    <property type="component" value="Unassembled WGS sequence"/>
</dbReference>
<dbReference type="GO" id="GO:0003839">
    <property type="term" value="F:gamma-glutamylcyclotransferase activity"/>
    <property type="evidence" value="ECO:0007669"/>
    <property type="project" value="UniProtKB-EC"/>
</dbReference>
<name>A0A9P3CMS1_9PEZI</name>
<dbReference type="CDD" id="cd06661">
    <property type="entry name" value="GGCT_like"/>
    <property type="match status" value="1"/>
</dbReference>
<keyword evidence="6" id="KW-1185">Reference proteome</keyword>